<dbReference type="Proteomes" id="UP001151582">
    <property type="component" value="Unassembled WGS sequence"/>
</dbReference>
<dbReference type="EMBL" id="JANBQB010000251">
    <property type="protein sequence ID" value="KAJ1978865.1"/>
    <property type="molecule type" value="Genomic_DNA"/>
</dbReference>
<gene>
    <name evidence="3" type="ORF">H4R34_003047</name>
</gene>
<keyword evidence="2" id="KW-0732">Signal</keyword>
<evidence type="ECO:0000313" key="4">
    <source>
        <dbReference type="Proteomes" id="UP001151582"/>
    </source>
</evidence>
<feature type="compositionally biased region" description="Polar residues" evidence="1">
    <location>
        <begin position="76"/>
        <end position="89"/>
    </location>
</feature>
<accession>A0A9W8B896</accession>
<feature type="region of interest" description="Disordered" evidence="1">
    <location>
        <begin position="47"/>
        <end position="124"/>
    </location>
</feature>
<proteinExistence type="predicted"/>
<feature type="signal peptide" evidence="2">
    <location>
        <begin position="1"/>
        <end position="22"/>
    </location>
</feature>
<keyword evidence="4" id="KW-1185">Reference proteome</keyword>
<dbReference type="AlphaFoldDB" id="A0A9W8B896"/>
<evidence type="ECO:0000256" key="1">
    <source>
        <dbReference type="SAM" id="MobiDB-lite"/>
    </source>
</evidence>
<evidence type="ECO:0000256" key="2">
    <source>
        <dbReference type="SAM" id="SignalP"/>
    </source>
</evidence>
<sequence length="151" mass="15443">MKPTTVLFKATAMALAMHCSTAQDLGNPDAVRRVQVVTSASEPANVKLRNLVNPAPGPVLNADEPRPTDGKDNPLVASSTSSVQESALPSTAAEKQDGRSSPTRPSASTAASQATATHQSSASNAASGVVERAHIGWAMAVAAGAVIPWLY</sequence>
<reference evidence="3" key="1">
    <citation type="submission" date="2022-07" db="EMBL/GenBank/DDBJ databases">
        <title>Phylogenomic reconstructions and comparative analyses of Kickxellomycotina fungi.</title>
        <authorList>
            <person name="Reynolds N.K."/>
            <person name="Stajich J.E."/>
            <person name="Barry K."/>
            <person name="Grigoriev I.V."/>
            <person name="Crous P."/>
            <person name="Smith M.E."/>
        </authorList>
    </citation>
    <scope>NUCLEOTIDE SEQUENCE</scope>
    <source>
        <strain evidence="3">RSA 567</strain>
    </source>
</reference>
<comment type="caution">
    <text evidence="3">The sequence shown here is derived from an EMBL/GenBank/DDBJ whole genome shotgun (WGS) entry which is preliminary data.</text>
</comment>
<dbReference type="OrthoDB" id="10489232at2759"/>
<evidence type="ECO:0000313" key="3">
    <source>
        <dbReference type="EMBL" id="KAJ1978865.1"/>
    </source>
</evidence>
<name>A0A9W8B896_9FUNG</name>
<feature type="chain" id="PRO_5040898944" evidence="2">
    <location>
        <begin position="23"/>
        <end position="151"/>
    </location>
</feature>
<feature type="compositionally biased region" description="Low complexity" evidence="1">
    <location>
        <begin position="99"/>
        <end position="124"/>
    </location>
</feature>
<protein>
    <submittedName>
        <fullName evidence="3">Uncharacterized protein</fullName>
    </submittedName>
</protein>
<organism evidence="3 4">
    <name type="scientific">Dimargaris verticillata</name>
    <dbReference type="NCBI Taxonomy" id="2761393"/>
    <lineage>
        <taxon>Eukaryota</taxon>
        <taxon>Fungi</taxon>
        <taxon>Fungi incertae sedis</taxon>
        <taxon>Zoopagomycota</taxon>
        <taxon>Kickxellomycotina</taxon>
        <taxon>Dimargaritomycetes</taxon>
        <taxon>Dimargaritales</taxon>
        <taxon>Dimargaritaceae</taxon>
        <taxon>Dimargaris</taxon>
    </lineage>
</organism>
<feature type="compositionally biased region" description="Basic and acidic residues" evidence="1">
    <location>
        <begin position="63"/>
        <end position="72"/>
    </location>
</feature>